<evidence type="ECO:0000313" key="2">
    <source>
        <dbReference type="Proteomes" id="UP001148838"/>
    </source>
</evidence>
<accession>A0ABQ8TQI0</accession>
<gene>
    <name evidence="1" type="ORF">ANN_10296</name>
</gene>
<protein>
    <submittedName>
        <fullName evidence="1">Uncharacterized protein</fullName>
    </submittedName>
</protein>
<organism evidence="1 2">
    <name type="scientific">Periplaneta americana</name>
    <name type="common">American cockroach</name>
    <name type="synonym">Blatta americana</name>
    <dbReference type="NCBI Taxonomy" id="6978"/>
    <lineage>
        <taxon>Eukaryota</taxon>
        <taxon>Metazoa</taxon>
        <taxon>Ecdysozoa</taxon>
        <taxon>Arthropoda</taxon>
        <taxon>Hexapoda</taxon>
        <taxon>Insecta</taxon>
        <taxon>Pterygota</taxon>
        <taxon>Neoptera</taxon>
        <taxon>Polyneoptera</taxon>
        <taxon>Dictyoptera</taxon>
        <taxon>Blattodea</taxon>
        <taxon>Blattoidea</taxon>
        <taxon>Blattidae</taxon>
        <taxon>Blattinae</taxon>
        <taxon>Periplaneta</taxon>
    </lineage>
</organism>
<keyword evidence="2" id="KW-1185">Reference proteome</keyword>
<evidence type="ECO:0000313" key="1">
    <source>
        <dbReference type="EMBL" id="KAJ4448282.1"/>
    </source>
</evidence>
<proteinExistence type="predicted"/>
<reference evidence="1 2" key="1">
    <citation type="journal article" date="2022" name="Allergy">
        <title>Genome assembly and annotation of Periplaneta americana reveal a comprehensive cockroach allergen profile.</title>
        <authorList>
            <person name="Wang L."/>
            <person name="Xiong Q."/>
            <person name="Saelim N."/>
            <person name="Wang L."/>
            <person name="Nong W."/>
            <person name="Wan A.T."/>
            <person name="Shi M."/>
            <person name="Liu X."/>
            <person name="Cao Q."/>
            <person name="Hui J.H.L."/>
            <person name="Sookrung N."/>
            <person name="Leung T.F."/>
            <person name="Tungtrongchitr A."/>
            <person name="Tsui S.K.W."/>
        </authorList>
    </citation>
    <scope>NUCLEOTIDE SEQUENCE [LARGE SCALE GENOMIC DNA]</scope>
    <source>
        <strain evidence="1">PWHHKU_190912</strain>
    </source>
</reference>
<sequence>MAATRAMNEIRNITQLSISTAMDLFRIKILPVLTYGLESVGEYLTYKSFNTSKHFSRHLRNGWIEKEVLRNSKRRWQLQLER</sequence>
<comment type="caution">
    <text evidence="1">The sequence shown here is derived from an EMBL/GenBank/DDBJ whole genome shotgun (WGS) entry which is preliminary data.</text>
</comment>
<dbReference type="Proteomes" id="UP001148838">
    <property type="component" value="Unassembled WGS sequence"/>
</dbReference>
<name>A0ABQ8TQI0_PERAM</name>
<dbReference type="EMBL" id="JAJSOF020000005">
    <property type="protein sequence ID" value="KAJ4448282.1"/>
    <property type="molecule type" value="Genomic_DNA"/>
</dbReference>